<gene>
    <name evidence="9" type="ORF">SAMN05421820_10637</name>
</gene>
<keyword evidence="6" id="KW-0326">Glycosidase</keyword>
<protein>
    <recommendedName>
        <fullName evidence="3">alpha-L-fucosidase</fullName>
        <ecNumber evidence="3">3.2.1.51</ecNumber>
    </recommendedName>
</protein>
<dbReference type="PANTHER" id="PTHR10030">
    <property type="entry name" value="ALPHA-L-FUCOSIDASE"/>
    <property type="match status" value="1"/>
</dbReference>
<reference evidence="10" key="1">
    <citation type="submission" date="2016-10" db="EMBL/GenBank/DDBJ databases">
        <authorList>
            <person name="Varghese N."/>
            <person name="Submissions S."/>
        </authorList>
    </citation>
    <scope>NUCLEOTIDE SEQUENCE [LARGE SCALE GENOMIC DNA]</scope>
    <source>
        <strain evidence="10">DSM 19110</strain>
    </source>
</reference>
<dbReference type="PANTHER" id="PTHR10030:SF37">
    <property type="entry name" value="ALPHA-L-FUCOSIDASE-RELATED"/>
    <property type="match status" value="1"/>
</dbReference>
<feature type="domain" description="Glycoside hydrolase family 29 N-terminal" evidence="8">
    <location>
        <begin position="45"/>
        <end position="375"/>
    </location>
</feature>
<dbReference type="RefSeq" id="WP_074609108.1">
    <property type="nucleotide sequence ID" value="NZ_FNGY01000006.1"/>
</dbReference>
<dbReference type="SMART" id="SM00812">
    <property type="entry name" value="Alpha_L_fucos"/>
    <property type="match status" value="1"/>
</dbReference>
<dbReference type="GO" id="GO:0016139">
    <property type="term" value="P:glycoside catabolic process"/>
    <property type="evidence" value="ECO:0007669"/>
    <property type="project" value="TreeGrafter"/>
</dbReference>
<dbReference type="AlphaFoldDB" id="A0A1G9Y8L0"/>
<evidence type="ECO:0000256" key="7">
    <source>
        <dbReference type="SAM" id="SignalP"/>
    </source>
</evidence>
<dbReference type="Gene3D" id="3.20.20.80">
    <property type="entry name" value="Glycosidases"/>
    <property type="match status" value="1"/>
</dbReference>
<keyword evidence="4 7" id="KW-0732">Signal</keyword>
<keyword evidence="10" id="KW-1185">Reference proteome</keyword>
<dbReference type="InterPro" id="IPR057739">
    <property type="entry name" value="Glyco_hydro_29_N"/>
</dbReference>
<feature type="signal peptide" evidence="7">
    <location>
        <begin position="1"/>
        <end position="19"/>
    </location>
</feature>
<dbReference type="GO" id="GO:0004560">
    <property type="term" value="F:alpha-L-fucosidase activity"/>
    <property type="evidence" value="ECO:0007669"/>
    <property type="project" value="InterPro"/>
</dbReference>
<dbReference type="InterPro" id="IPR000933">
    <property type="entry name" value="Glyco_hydro_29"/>
</dbReference>
<evidence type="ECO:0000256" key="4">
    <source>
        <dbReference type="ARBA" id="ARBA00022729"/>
    </source>
</evidence>
<comment type="function">
    <text evidence="1">Alpha-L-fucosidase is responsible for hydrolyzing the alpha-1,6-linked fucose joined to the reducing-end N-acetylglucosamine of the carbohydrate moieties of glycoproteins.</text>
</comment>
<comment type="similarity">
    <text evidence="2">Belongs to the glycosyl hydrolase 29 family.</text>
</comment>
<evidence type="ECO:0000256" key="3">
    <source>
        <dbReference type="ARBA" id="ARBA00012662"/>
    </source>
</evidence>
<dbReference type="InterPro" id="IPR017853">
    <property type="entry name" value="GH"/>
</dbReference>
<evidence type="ECO:0000256" key="1">
    <source>
        <dbReference type="ARBA" id="ARBA00004071"/>
    </source>
</evidence>
<dbReference type="GO" id="GO:0006004">
    <property type="term" value="P:fucose metabolic process"/>
    <property type="evidence" value="ECO:0007669"/>
    <property type="project" value="InterPro"/>
</dbReference>
<dbReference type="PRINTS" id="PR00741">
    <property type="entry name" value="GLHYDRLASE29"/>
</dbReference>
<evidence type="ECO:0000256" key="5">
    <source>
        <dbReference type="ARBA" id="ARBA00022801"/>
    </source>
</evidence>
<dbReference type="GO" id="GO:0005764">
    <property type="term" value="C:lysosome"/>
    <property type="evidence" value="ECO:0007669"/>
    <property type="project" value="TreeGrafter"/>
</dbReference>
<organism evidence="9 10">
    <name type="scientific">Pedobacter steynii</name>
    <dbReference type="NCBI Taxonomy" id="430522"/>
    <lineage>
        <taxon>Bacteria</taxon>
        <taxon>Pseudomonadati</taxon>
        <taxon>Bacteroidota</taxon>
        <taxon>Sphingobacteriia</taxon>
        <taxon>Sphingobacteriales</taxon>
        <taxon>Sphingobacteriaceae</taxon>
        <taxon>Pedobacter</taxon>
    </lineage>
</organism>
<accession>A0A1G9Y8L0</accession>
<dbReference type="Proteomes" id="UP000183200">
    <property type="component" value="Unassembled WGS sequence"/>
</dbReference>
<evidence type="ECO:0000313" key="9">
    <source>
        <dbReference type="EMBL" id="SDN05492.1"/>
    </source>
</evidence>
<dbReference type="InterPro" id="IPR016286">
    <property type="entry name" value="FUC_metazoa-typ"/>
</dbReference>
<name>A0A1G9Y8L0_9SPHI</name>
<evidence type="ECO:0000313" key="10">
    <source>
        <dbReference type="Proteomes" id="UP000183200"/>
    </source>
</evidence>
<dbReference type="SUPFAM" id="SSF51445">
    <property type="entry name" value="(Trans)glycosidases"/>
    <property type="match status" value="1"/>
</dbReference>
<dbReference type="EMBL" id="FNGY01000006">
    <property type="protein sequence ID" value="SDN05492.1"/>
    <property type="molecule type" value="Genomic_DNA"/>
</dbReference>
<evidence type="ECO:0000256" key="2">
    <source>
        <dbReference type="ARBA" id="ARBA00007951"/>
    </source>
</evidence>
<feature type="chain" id="PRO_5010270756" description="alpha-L-fucosidase" evidence="7">
    <location>
        <begin position="20"/>
        <end position="586"/>
    </location>
</feature>
<dbReference type="Pfam" id="PF01120">
    <property type="entry name" value="Alpha_L_fucos"/>
    <property type="match status" value="1"/>
</dbReference>
<evidence type="ECO:0000256" key="6">
    <source>
        <dbReference type="ARBA" id="ARBA00023295"/>
    </source>
</evidence>
<proteinExistence type="inferred from homology"/>
<dbReference type="OrthoDB" id="1095333at2"/>
<dbReference type="EC" id="3.2.1.51" evidence="3"/>
<sequence>MKSYLTIAILFLQITVLKAQWSVIDTDQYPRQSWYKYQPFTKTEWEGSNFASPEKMKWFTDARYGMFIHFGLSAYVDKDVSWPICYTRKAPDTGHGAYPDSVWHKWPSKFKLENFNADEWVQIARDAGMKYIVVIGKHHDGFHMWDTRFSDFKITNTPFGRDFLKEIADACHKVNMPFGIYYSQRDWYHPDYSPVDPSMVKASPEPPYFEVLPGKKLGPGPSHKKYIDYQFNVVRELCTKYGKIDLFWFDAAWWGGMFTSDMWDSENLTRMIRKLQPDIVINNRASVPGDFDTPEQQIGSYQSRPWESCMTLNGEWAHSPSPNRSEKSLIRDLLSSAQGNGNVLLSWGPLWDGKFDVVQKKLLLDIGGWLKKYGDGVYGTKGGPWLPEKWGGATYKGNKIYVYVYDWKDGKLSLPAIPGNAILNLKYLNVSGRPAFKIKKEEWQFSRPESPDDIATIIELEMAKPVDGVLNRQKQSFFDSPEYGSAIKTAEVTTSDWKNGKYLLDLKKNHQLTGIAMYGCNDPIVISVSLNGKNWEKAGVINSTKKEITMTTYLSGAEVLGKNVRYLQFNKQGKSGSITFTIYAKE</sequence>
<keyword evidence="5" id="KW-0378">Hydrolase</keyword>
<evidence type="ECO:0000259" key="8">
    <source>
        <dbReference type="Pfam" id="PF01120"/>
    </source>
</evidence>